<feature type="region of interest" description="Disordered" evidence="1">
    <location>
        <begin position="283"/>
        <end position="323"/>
    </location>
</feature>
<protein>
    <submittedName>
        <fullName evidence="3">Uncharacterized protein</fullName>
    </submittedName>
</protein>
<feature type="transmembrane region" description="Helical" evidence="2">
    <location>
        <begin position="41"/>
        <end position="63"/>
    </location>
</feature>
<dbReference type="VEuPathDB" id="CryptoDB:Vbra_20191"/>
<dbReference type="Proteomes" id="UP000041254">
    <property type="component" value="Unassembled WGS sequence"/>
</dbReference>
<feature type="region of interest" description="Disordered" evidence="1">
    <location>
        <begin position="1"/>
        <end position="32"/>
    </location>
</feature>
<dbReference type="OrthoDB" id="444275at2759"/>
<evidence type="ECO:0000313" key="3">
    <source>
        <dbReference type="EMBL" id="CEL93358.1"/>
    </source>
</evidence>
<feature type="compositionally biased region" description="Basic and acidic residues" evidence="1">
    <location>
        <begin position="17"/>
        <end position="32"/>
    </location>
</feature>
<feature type="compositionally biased region" description="Acidic residues" evidence="1">
    <location>
        <begin position="428"/>
        <end position="458"/>
    </location>
</feature>
<feature type="compositionally biased region" description="Low complexity" evidence="1">
    <location>
        <begin position="362"/>
        <end position="373"/>
    </location>
</feature>
<reference evidence="3 4" key="1">
    <citation type="submission" date="2014-11" db="EMBL/GenBank/DDBJ databases">
        <authorList>
            <person name="Zhu J."/>
            <person name="Qi W."/>
            <person name="Song R."/>
        </authorList>
    </citation>
    <scope>NUCLEOTIDE SEQUENCE [LARGE SCALE GENOMIC DNA]</scope>
</reference>
<keyword evidence="2" id="KW-1133">Transmembrane helix</keyword>
<feature type="region of interest" description="Disordered" evidence="1">
    <location>
        <begin position="354"/>
        <end position="458"/>
    </location>
</feature>
<keyword evidence="2" id="KW-0472">Membrane</keyword>
<dbReference type="EMBL" id="CDMY01000158">
    <property type="protein sequence ID" value="CEL93358.1"/>
    <property type="molecule type" value="Genomic_DNA"/>
</dbReference>
<dbReference type="OMA" id="YCKNDKQ"/>
<keyword evidence="4" id="KW-1185">Reference proteome</keyword>
<keyword evidence="2" id="KW-0812">Transmembrane</keyword>
<evidence type="ECO:0000313" key="4">
    <source>
        <dbReference type="Proteomes" id="UP000041254"/>
    </source>
</evidence>
<evidence type="ECO:0000256" key="2">
    <source>
        <dbReference type="SAM" id="Phobius"/>
    </source>
</evidence>
<accession>A0A0G4EDC3</accession>
<dbReference type="PhylomeDB" id="A0A0G4EDC3"/>
<feature type="compositionally biased region" description="Pro residues" evidence="1">
    <location>
        <begin position="374"/>
        <end position="383"/>
    </location>
</feature>
<name>A0A0G4EDC3_VITBC</name>
<dbReference type="InParanoid" id="A0A0G4EDC3"/>
<proteinExistence type="predicted"/>
<sequence>MARPSAAAGRAGGDAGAPKKDKWSKRAKEEQDEKWRKTRNLVIGLGMLGLLSGGLFQVVYTIWDAIYGGFHHIPLDNSNKLKDVFFSGEPWLVHCTYPDSTTPMVHPVLQNARTKLSTEGFRLGTMDCGSPMASKHNKSVVDRFHLPKTAVGFVVANGDKPKPLTHQSLTDAKKLTEYAKKAAEPKVVQIVSVHEFPAHCTERRRCVVLGQRGGVAKKMRQEILPPLMHDKKVRGLKLVSVDTAKFQVKLDEKILSTRKKLPKDKDGKASDSRGLTAMCLHRSDEPSGQADQDEESGKAKGGKGKKKPAGTFYGSFHNGEVTDDNPGGLGKFIRACGTVALGAGSGALVKLDHPPKISLRIRPTPQTAQQQQRQPPPERPPPSSSQQQKQQEDLDDVDWASYGLGDEWREDGGDDEGEGVPRRAAGPEELEFVDEDDYVEAGGDAEGDEDDEGEVVWV</sequence>
<gene>
    <name evidence="3" type="ORF">Vbra_20191</name>
</gene>
<organism evidence="3 4">
    <name type="scientific">Vitrella brassicaformis (strain CCMP3155)</name>
    <dbReference type="NCBI Taxonomy" id="1169540"/>
    <lineage>
        <taxon>Eukaryota</taxon>
        <taxon>Sar</taxon>
        <taxon>Alveolata</taxon>
        <taxon>Colpodellida</taxon>
        <taxon>Vitrellaceae</taxon>
        <taxon>Vitrella</taxon>
    </lineage>
</organism>
<dbReference type="AlphaFoldDB" id="A0A0G4EDC3"/>
<evidence type="ECO:0000256" key="1">
    <source>
        <dbReference type="SAM" id="MobiDB-lite"/>
    </source>
</evidence>